<evidence type="ECO:0000256" key="10">
    <source>
        <dbReference type="SAM" id="Phobius"/>
    </source>
</evidence>
<evidence type="ECO:0000256" key="5">
    <source>
        <dbReference type="ARBA" id="ARBA00023065"/>
    </source>
</evidence>
<protein>
    <recommendedName>
        <fullName evidence="11">Potassium channel domain-containing protein</fullName>
    </recommendedName>
</protein>
<dbReference type="GO" id="GO:0030322">
    <property type="term" value="P:stabilization of membrane potential"/>
    <property type="evidence" value="ECO:0007669"/>
    <property type="project" value="TreeGrafter"/>
</dbReference>
<keyword evidence="3 8" id="KW-0812">Transmembrane</keyword>
<comment type="caution">
    <text evidence="12">The sequence shown here is derived from an EMBL/GenBank/DDBJ whole genome shotgun (WGS) entry which is preliminary data.</text>
</comment>
<keyword evidence="4 10" id="KW-1133">Transmembrane helix</keyword>
<evidence type="ECO:0000256" key="2">
    <source>
        <dbReference type="ARBA" id="ARBA00022448"/>
    </source>
</evidence>
<name>A0AA36CAK3_9BILA</name>
<dbReference type="PRINTS" id="PR01333">
    <property type="entry name" value="2POREKCHANEL"/>
</dbReference>
<dbReference type="Proteomes" id="UP001177023">
    <property type="component" value="Unassembled WGS sequence"/>
</dbReference>
<dbReference type="PANTHER" id="PTHR11003">
    <property type="entry name" value="POTASSIUM CHANNEL, SUBFAMILY K"/>
    <property type="match status" value="1"/>
</dbReference>
<dbReference type="GO" id="GO:0022841">
    <property type="term" value="F:potassium ion leak channel activity"/>
    <property type="evidence" value="ECO:0007669"/>
    <property type="project" value="TreeGrafter"/>
</dbReference>
<feature type="transmembrane region" description="Helical" evidence="10">
    <location>
        <begin position="48"/>
        <end position="71"/>
    </location>
</feature>
<evidence type="ECO:0000313" key="12">
    <source>
        <dbReference type="EMBL" id="CAJ0564853.1"/>
    </source>
</evidence>
<evidence type="ECO:0000256" key="4">
    <source>
        <dbReference type="ARBA" id="ARBA00022989"/>
    </source>
</evidence>
<dbReference type="GO" id="GO:0015271">
    <property type="term" value="F:outward rectifier potassium channel activity"/>
    <property type="evidence" value="ECO:0007669"/>
    <property type="project" value="TreeGrafter"/>
</dbReference>
<feature type="transmembrane region" description="Helical" evidence="10">
    <location>
        <begin position="266"/>
        <end position="286"/>
    </location>
</feature>
<comment type="similarity">
    <text evidence="8">Belongs to the two pore domain potassium channel (TC 1.A.1.8) family.</text>
</comment>
<evidence type="ECO:0000256" key="9">
    <source>
        <dbReference type="SAM" id="MobiDB-lite"/>
    </source>
</evidence>
<evidence type="ECO:0000256" key="8">
    <source>
        <dbReference type="RuleBase" id="RU003857"/>
    </source>
</evidence>
<evidence type="ECO:0000256" key="1">
    <source>
        <dbReference type="ARBA" id="ARBA00004141"/>
    </source>
</evidence>
<comment type="subcellular location">
    <subcellularLocation>
        <location evidence="1">Membrane</location>
        <topology evidence="1">Multi-pass membrane protein</topology>
    </subcellularLocation>
</comment>
<feature type="transmembrane region" description="Helical" evidence="10">
    <location>
        <begin position="178"/>
        <end position="197"/>
    </location>
</feature>
<feature type="non-terminal residue" evidence="12">
    <location>
        <position position="379"/>
    </location>
</feature>
<organism evidence="12 13">
    <name type="scientific">Mesorhabditis spiculigera</name>
    <dbReference type="NCBI Taxonomy" id="96644"/>
    <lineage>
        <taxon>Eukaryota</taxon>
        <taxon>Metazoa</taxon>
        <taxon>Ecdysozoa</taxon>
        <taxon>Nematoda</taxon>
        <taxon>Chromadorea</taxon>
        <taxon>Rhabditida</taxon>
        <taxon>Rhabditina</taxon>
        <taxon>Rhabditomorpha</taxon>
        <taxon>Rhabditoidea</taxon>
        <taxon>Rhabditidae</taxon>
        <taxon>Mesorhabditinae</taxon>
        <taxon>Mesorhabditis</taxon>
    </lineage>
</organism>
<evidence type="ECO:0000259" key="11">
    <source>
        <dbReference type="Pfam" id="PF07885"/>
    </source>
</evidence>
<feature type="transmembrane region" description="Helical" evidence="10">
    <location>
        <begin position="232"/>
        <end position="254"/>
    </location>
</feature>
<dbReference type="SUPFAM" id="SSF81324">
    <property type="entry name" value="Voltage-gated potassium channels"/>
    <property type="match status" value="2"/>
</dbReference>
<gene>
    <name evidence="12" type="ORF">MSPICULIGERA_LOCUS3518</name>
</gene>
<reference evidence="12" key="1">
    <citation type="submission" date="2023-06" db="EMBL/GenBank/DDBJ databases">
        <authorList>
            <person name="Delattre M."/>
        </authorList>
    </citation>
    <scope>NUCLEOTIDE SEQUENCE</scope>
    <source>
        <strain evidence="12">AF72</strain>
    </source>
</reference>
<dbReference type="InterPro" id="IPR003280">
    <property type="entry name" value="2pore_dom_K_chnl"/>
</dbReference>
<keyword evidence="6 10" id="KW-0472">Membrane</keyword>
<feature type="transmembrane region" description="Helical" evidence="10">
    <location>
        <begin position="152"/>
        <end position="172"/>
    </location>
</feature>
<dbReference type="Pfam" id="PF07885">
    <property type="entry name" value="Ion_trans_2"/>
    <property type="match status" value="1"/>
</dbReference>
<dbReference type="GO" id="GO:0005886">
    <property type="term" value="C:plasma membrane"/>
    <property type="evidence" value="ECO:0007669"/>
    <property type="project" value="TreeGrafter"/>
</dbReference>
<evidence type="ECO:0000256" key="6">
    <source>
        <dbReference type="ARBA" id="ARBA00023136"/>
    </source>
</evidence>
<keyword evidence="7 8" id="KW-0407">Ion channel</keyword>
<keyword evidence="2 8" id="KW-0813">Transport</keyword>
<feature type="region of interest" description="Disordered" evidence="9">
    <location>
        <begin position="343"/>
        <end position="362"/>
    </location>
</feature>
<keyword evidence="5 8" id="KW-0406">Ion transport</keyword>
<dbReference type="PANTHER" id="PTHR11003:SF269">
    <property type="entry name" value="POTASSIUM CHANNEL DOMAIN-CONTAINING PROTEIN"/>
    <property type="match status" value="1"/>
</dbReference>
<dbReference type="EMBL" id="CATQJA010000927">
    <property type="protein sequence ID" value="CAJ0564853.1"/>
    <property type="molecule type" value="Genomic_DNA"/>
</dbReference>
<evidence type="ECO:0000313" key="13">
    <source>
        <dbReference type="Proteomes" id="UP001177023"/>
    </source>
</evidence>
<dbReference type="Gene3D" id="1.10.287.70">
    <property type="match status" value="1"/>
</dbReference>
<proteinExistence type="inferred from homology"/>
<dbReference type="AlphaFoldDB" id="A0AA36CAK3"/>
<evidence type="ECO:0000256" key="3">
    <source>
        <dbReference type="ARBA" id="ARBA00022692"/>
    </source>
</evidence>
<keyword evidence="13" id="KW-1185">Reference proteome</keyword>
<sequence>MKEEKKIVMPAPRRRRATIRKDIVPIEGANRNRFAHSLYWLAYRHTGIAFRHVMMLVLMAALTIVGGWCFLQIERPAEQQIYEDAMNKLNDVLKIQSKDLVAQLKFENGSDPDVLKNKIRTVYHALLEAEDRYTKSVYFKVEDPDANYAWRWYSAAVFFCTNAFMTVDYGTVPAVTDLGRFMTICFTLISIPLAVVVTRDLGQAILYQITKMYSYCARLGTPTKDESDGVSIGITMAVVLMFVSWFSCAAFTYWYDGLFGPNSITYWGAVYLAYLTVTTIGMGDLMPTYTYRDPAWKFVHFFVGMPFRIVNRCTFVGIEKSVFGAFKGFEQRTEALFQNHVAERRDSSSTPSEAGPGSPTIDVFGGDFGRVRIAGKQLE</sequence>
<feature type="domain" description="Potassium channel" evidence="11">
    <location>
        <begin position="137"/>
        <end position="205"/>
    </location>
</feature>
<evidence type="ECO:0000256" key="7">
    <source>
        <dbReference type="ARBA" id="ARBA00023303"/>
    </source>
</evidence>
<dbReference type="InterPro" id="IPR013099">
    <property type="entry name" value="K_chnl_dom"/>
</dbReference>
<accession>A0AA36CAK3</accession>